<reference evidence="19 20" key="1">
    <citation type="journal article" date="2024" name="Nat. Commun.">
        <title>Phylogenomics reveals the evolutionary origins of lichenization in chlorophyte algae.</title>
        <authorList>
            <person name="Puginier C."/>
            <person name="Libourel C."/>
            <person name="Otte J."/>
            <person name="Skaloud P."/>
            <person name="Haon M."/>
            <person name="Grisel S."/>
            <person name="Petersen M."/>
            <person name="Berrin J.G."/>
            <person name="Delaux P.M."/>
            <person name="Dal Grande F."/>
            <person name="Keller J."/>
        </authorList>
    </citation>
    <scope>NUCLEOTIDE SEQUENCE [LARGE SCALE GENOMIC DNA]</scope>
    <source>
        <strain evidence="19 20">SAG 2145</strain>
    </source>
</reference>
<evidence type="ECO:0000256" key="11">
    <source>
        <dbReference type="ARBA" id="ARBA00023002"/>
    </source>
</evidence>
<feature type="region of interest" description="Disordered" evidence="17">
    <location>
        <begin position="827"/>
        <end position="961"/>
    </location>
</feature>
<keyword evidence="11" id="KW-0560">Oxidoreductase</keyword>
<keyword evidence="15" id="KW-0802">TPR repeat</keyword>
<dbReference type="SMART" id="SM00028">
    <property type="entry name" value="TPR"/>
    <property type="match status" value="2"/>
</dbReference>
<evidence type="ECO:0000256" key="5">
    <source>
        <dbReference type="ARBA" id="ARBA00022516"/>
    </source>
</evidence>
<feature type="compositionally biased region" description="Polar residues" evidence="17">
    <location>
        <begin position="1233"/>
        <end position="1243"/>
    </location>
</feature>
<feature type="region of interest" description="Disordered" evidence="17">
    <location>
        <begin position="503"/>
        <end position="530"/>
    </location>
</feature>
<dbReference type="PROSITE" id="PS50076">
    <property type="entry name" value="DNAJ_2"/>
    <property type="match status" value="1"/>
</dbReference>
<evidence type="ECO:0000313" key="19">
    <source>
        <dbReference type="EMBL" id="KAK9821249.1"/>
    </source>
</evidence>
<feature type="region of interest" description="Disordered" evidence="17">
    <location>
        <begin position="974"/>
        <end position="1038"/>
    </location>
</feature>
<feature type="compositionally biased region" description="Basic and acidic residues" evidence="17">
    <location>
        <begin position="1016"/>
        <end position="1036"/>
    </location>
</feature>
<dbReference type="GO" id="GO:0006633">
    <property type="term" value="P:fatty acid biosynthetic process"/>
    <property type="evidence" value="ECO:0007669"/>
    <property type="project" value="UniProtKB-KW"/>
</dbReference>
<evidence type="ECO:0000313" key="20">
    <source>
        <dbReference type="Proteomes" id="UP001438707"/>
    </source>
</evidence>
<proteinExistence type="inferred from homology"/>
<organism evidence="19 20">
    <name type="scientific">Apatococcus lobatus</name>
    <dbReference type="NCBI Taxonomy" id="904363"/>
    <lineage>
        <taxon>Eukaryota</taxon>
        <taxon>Viridiplantae</taxon>
        <taxon>Chlorophyta</taxon>
        <taxon>core chlorophytes</taxon>
        <taxon>Trebouxiophyceae</taxon>
        <taxon>Chlorellales</taxon>
        <taxon>Chlorellaceae</taxon>
        <taxon>Apatococcus</taxon>
    </lineage>
</organism>
<dbReference type="SMART" id="SM00271">
    <property type="entry name" value="DnaJ"/>
    <property type="match status" value="1"/>
</dbReference>
<feature type="compositionally biased region" description="Polar residues" evidence="17">
    <location>
        <begin position="934"/>
        <end position="946"/>
    </location>
</feature>
<dbReference type="SUPFAM" id="SSF48452">
    <property type="entry name" value="TPR-like"/>
    <property type="match status" value="1"/>
</dbReference>
<feature type="region of interest" description="Disordered" evidence="17">
    <location>
        <begin position="312"/>
        <end position="470"/>
    </location>
</feature>
<keyword evidence="7" id="KW-0934">Plastid</keyword>
<feature type="compositionally biased region" description="Low complexity" evidence="17">
    <location>
        <begin position="331"/>
        <end position="351"/>
    </location>
</feature>
<dbReference type="Pfam" id="PF03405">
    <property type="entry name" value="FA_desaturase_2"/>
    <property type="match status" value="1"/>
</dbReference>
<evidence type="ECO:0000256" key="8">
    <source>
        <dbReference type="ARBA" id="ARBA00022723"/>
    </source>
</evidence>
<dbReference type="GO" id="GO:0045300">
    <property type="term" value="F:stearoyl-[ACP] desaturase activity"/>
    <property type="evidence" value="ECO:0007669"/>
    <property type="project" value="InterPro"/>
</dbReference>
<protein>
    <recommendedName>
        <fullName evidence="18">J domain-containing protein</fullName>
    </recommendedName>
</protein>
<feature type="compositionally biased region" description="Basic and acidic residues" evidence="17">
    <location>
        <begin position="906"/>
        <end position="917"/>
    </location>
</feature>
<comment type="subunit">
    <text evidence="4">Homodimer.</text>
</comment>
<feature type="compositionally biased region" description="Low complexity" evidence="17">
    <location>
        <begin position="632"/>
        <end position="647"/>
    </location>
</feature>
<feature type="region of interest" description="Disordered" evidence="17">
    <location>
        <begin position="25"/>
        <end position="232"/>
    </location>
</feature>
<dbReference type="InterPro" id="IPR001623">
    <property type="entry name" value="DnaJ_domain"/>
</dbReference>
<dbReference type="InterPro" id="IPR019734">
    <property type="entry name" value="TPR_rpt"/>
</dbReference>
<feature type="compositionally biased region" description="Polar residues" evidence="17">
    <location>
        <begin position="829"/>
        <end position="850"/>
    </location>
</feature>
<dbReference type="InterPro" id="IPR036869">
    <property type="entry name" value="J_dom_sf"/>
</dbReference>
<name>A0AAW1QIN6_9CHLO</name>
<gene>
    <name evidence="19" type="ORF">WJX74_001320</name>
</gene>
<evidence type="ECO:0000256" key="14">
    <source>
        <dbReference type="ARBA" id="ARBA00023160"/>
    </source>
</evidence>
<keyword evidence="14" id="KW-0275">Fatty acid biosynthesis</keyword>
<dbReference type="CDD" id="cd01050">
    <property type="entry name" value="Acyl_ACP_Desat"/>
    <property type="match status" value="1"/>
</dbReference>
<dbReference type="PANTHER" id="PTHR31155:SF9">
    <property type="entry name" value="STEAROYL-[ACYL-CARRIER-PROTEIN] 9-DESATURASE 7, CHLOROPLASTIC"/>
    <property type="match status" value="1"/>
</dbReference>
<comment type="similarity">
    <text evidence="3">Belongs to the fatty acid desaturase type 2 family.</text>
</comment>
<dbReference type="Proteomes" id="UP001438707">
    <property type="component" value="Unassembled WGS sequence"/>
</dbReference>
<evidence type="ECO:0000256" key="6">
    <source>
        <dbReference type="ARBA" id="ARBA00022528"/>
    </source>
</evidence>
<dbReference type="PANTHER" id="PTHR31155">
    <property type="entry name" value="ACYL- ACYL-CARRIER-PROTEIN DESATURASE-RELATED"/>
    <property type="match status" value="1"/>
</dbReference>
<dbReference type="GO" id="GO:0009507">
    <property type="term" value="C:chloroplast"/>
    <property type="evidence" value="ECO:0007669"/>
    <property type="project" value="UniProtKB-SubCell"/>
</dbReference>
<evidence type="ECO:0000256" key="3">
    <source>
        <dbReference type="ARBA" id="ARBA00008749"/>
    </source>
</evidence>
<evidence type="ECO:0000256" key="12">
    <source>
        <dbReference type="ARBA" id="ARBA00023004"/>
    </source>
</evidence>
<evidence type="ECO:0000256" key="2">
    <source>
        <dbReference type="ARBA" id="ARBA00004229"/>
    </source>
</evidence>
<dbReference type="Pfam" id="PF00226">
    <property type="entry name" value="DnaJ"/>
    <property type="match status" value="1"/>
</dbReference>
<dbReference type="Gene3D" id="1.10.620.20">
    <property type="entry name" value="Ribonucleotide Reductase, subunit A"/>
    <property type="match status" value="1"/>
</dbReference>
<dbReference type="InterPro" id="IPR012348">
    <property type="entry name" value="RNR-like"/>
</dbReference>
<comment type="cofactor">
    <cofactor evidence="1">
        <name>Fe(2+)</name>
        <dbReference type="ChEBI" id="CHEBI:29033"/>
    </cofactor>
</comment>
<keyword evidence="12" id="KW-0408">Iron</keyword>
<evidence type="ECO:0000256" key="4">
    <source>
        <dbReference type="ARBA" id="ARBA00011738"/>
    </source>
</evidence>
<evidence type="ECO:0000256" key="16">
    <source>
        <dbReference type="SAM" id="Coils"/>
    </source>
</evidence>
<evidence type="ECO:0000256" key="9">
    <source>
        <dbReference type="ARBA" id="ARBA00022832"/>
    </source>
</evidence>
<keyword evidence="16" id="KW-0175">Coiled coil</keyword>
<keyword evidence="8" id="KW-0479">Metal-binding</keyword>
<dbReference type="FunFam" id="1.10.620.20:FF:000002">
    <property type="entry name" value="Stearoyl-[acyl-carrier-protein] 9-desaturase, chloroplastic"/>
    <property type="match status" value="1"/>
</dbReference>
<dbReference type="GO" id="GO:0046872">
    <property type="term" value="F:metal ion binding"/>
    <property type="evidence" value="ECO:0007669"/>
    <property type="project" value="UniProtKB-KW"/>
</dbReference>
<evidence type="ECO:0000256" key="13">
    <source>
        <dbReference type="ARBA" id="ARBA00023098"/>
    </source>
</evidence>
<feature type="compositionally biased region" description="Pro residues" evidence="17">
    <location>
        <begin position="865"/>
        <end position="877"/>
    </location>
</feature>
<feature type="domain" description="J" evidence="18">
    <location>
        <begin position="1162"/>
        <end position="1222"/>
    </location>
</feature>
<dbReference type="Gene3D" id="1.10.287.110">
    <property type="entry name" value="DnaJ domain"/>
    <property type="match status" value="1"/>
</dbReference>
<accession>A0AAW1QIN6</accession>
<dbReference type="Gene3D" id="1.25.40.10">
    <property type="entry name" value="Tetratricopeptide repeat domain"/>
    <property type="match status" value="1"/>
</dbReference>
<keyword evidence="13" id="KW-0443">Lipid metabolism</keyword>
<sequence>MSRQIPTTDKENSLRDSSKILSNIFKSSKASRETSAAAGHHRPLAELQSSQEEINIHTGQRRSPHKPPAPVPSDNDSKHDRSGTRKTSASRLTRLGQAGLHSHGEGSAGHRLSRTSSFSPAAEAAARGNEQRLAASPMTLGRISPPALRHDSDSSDLSDVEVLVASQASRAHAEQGEAAQPARQRWSRPMRSNVLQKTVPQHLHRSQSFGQDHTLSPASPPDSHPSSTLLNLHGCLGPSSSFSGSLHGSFSGDLPLRETSDPVSRPLRSIPLLRPDLSKFSTPSQSIQTSPEPFSLAASQSLVLDRQTEFLRRSQASAHAPQRHTTPVAGHPSSLDPSRSRSHQSSAHQQPTSEPLLDAISSAVSTHSRSSAPHAAQYAAGRHCLQSPAQQPSSAAAGHSRSSRSCTPPATVHRRSVHAPGQQSHPGCAPKPSPSRASQVAARRFGNGPDQASAPRQNSPGQPPENCAWQLRPAPSIGRRACPPPEASLATVTWLQAQAASSDLLGDHPDPQDPTGSPHKGAKIGEKHHAQPKNAHLLADELAALVTQQPWLEDAADQAATCAIQGSGVAAADEEDVRSSVQESLQQAVQAAASCMDQQSCGGSPCQPDGSSPMHHGRQWAPSGASKAPMEAGWGLRPGAPGPPATTAGPVAAAIQSLLHCQARVEVVFAGSQAHNVQLEGLIDDLRAELKESKDRLGESGEQWRRQRQQMLAQLQEAGRQLQQTAERERAVRETLGKSQAEAEAAASELERSQEVCREMLAARRSAREALSDMAQQNARLVSAYVQKKQELRNVQDTARTSALQWEVQTRELRADLDRAEQRAATQLEGLTSPGQPLQSSPDSARSVSTPVAARERLFRQPSASPAPTPPSMPPFPGLYDSACGTPSARHPAARAEASDDPAQQDGDRQPAGRHAAEGSPWSQERSRLLWQIQELQRQVGSSSEEAGTCSHPTPSPATPRMPLTVIASLAQQAPNGFGTPFTPSPGQPQQSMTPKSKQKMESIEAANQRLQQENEELRARQAAAEERSRKAEARQQADAYKQAGNKAFQQQRYDAAAEAYSRALESSSGDATFEAVVLCNRAAAQLGAGRCVDAVADCFLAVDLDPMYAKARQRRADAFVAMGDFSSAAQDLLVLSDGGVVEAQERLPDIQARAQGGSQVNHYAVLGVRQEAAAPDIRQAYRQLALRYHPDKATLPAQKAAADALFKLIAQAYSVLSDGDRLHIVCETSLRPSAHSSPNTTFGKRITGTRRQEGTRTSGVMHMQQQVLGGSRPLVLARPAQARQARQVQPVRAVVMDAPPRQQNGHAPDQIRDGAVGTTGPTIINGQILHSVSAAQLDAVNSMEGYVEQTVLPNLKDVSKCWQPSDYLPEPSSPDFLDEVAELQKRTACLPDDYFVVLVGDMITEEALPTYMAMLNTLDGVRDETGAADTPWGRWNRAWTAEENRHGDLMNKYCYLSGRVNMKAVEVTIQNLIGSGMDPKTENNPYLGFIYTSFQERATAVSHGATARHALELGDKTLGRICGAIASDEKRHERAYCAITSELLRRDPTNTILAFADMMKKKIVMPAHMMDDQDHVQRTGRGLFSDFSSVAQSTGTYTAVDYADIMMHLIKLWKIEDLTGLTPEAEAAQEWLCKQPPRIRRLAERDLARTNKPTVNSPFSWVFNREIALVPSKF</sequence>
<evidence type="ECO:0000256" key="17">
    <source>
        <dbReference type="SAM" id="MobiDB-lite"/>
    </source>
</evidence>
<feature type="region of interest" description="Disordered" evidence="17">
    <location>
        <begin position="599"/>
        <end position="647"/>
    </location>
</feature>
<dbReference type="SUPFAM" id="SSF47240">
    <property type="entry name" value="Ferritin-like"/>
    <property type="match status" value="1"/>
</dbReference>
<evidence type="ECO:0000256" key="15">
    <source>
        <dbReference type="PROSITE-ProRule" id="PRU00339"/>
    </source>
</evidence>
<dbReference type="EMBL" id="JALJOS010000039">
    <property type="protein sequence ID" value="KAK9821249.1"/>
    <property type="molecule type" value="Genomic_DNA"/>
</dbReference>
<keyword evidence="10" id="KW-0809">Transit peptide</keyword>
<dbReference type="InterPro" id="IPR005067">
    <property type="entry name" value="Fatty_acid_desaturase-2"/>
</dbReference>
<comment type="subcellular location">
    <subcellularLocation>
        <location evidence="2">Plastid</location>
        <location evidence="2">Chloroplast</location>
    </subcellularLocation>
</comment>
<evidence type="ECO:0000256" key="1">
    <source>
        <dbReference type="ARBA" id="ARBA00001954"/>
    </source>
</evidence>
<dbReference type="CDD" id="cd06257">
    <property type="entry name" value="DnaJ"/>
    <property type="match status" value="1"/>
</dbReference>
<feature type="compositionally biased region" description="Low complexity" evidence="17">
    <location>
        <begin position="386"/>
        <end position="405"/>
    </location>
</feature>
<dbReference type="PROSITE" id="PS50005">
    <property type="entry name" value="TPR"/>
    <property type="match status" value="1"/>
</dbReference>
<feature type="coiled-coil region" evidence="16">
    <location>
        <begin position="676"/>
        <end position="732"/>
    </location>
</feature>
<keyword evidence="9" id="KW-0276">Fatty acid metabolism</keyword>
<dbReference type="InterPro" id="IPR009078">
    <property type="entry name" value="Ferritin-like_SF"/>
</dbReference>
<dbReference type="SUPFAM" id="SSF46565">
    <property type="entry name" value="Chaperone J-domain"/>
    <property type="match status" value="1"/>
</dbReference>
<comment type="caution">
    <text evidence="19">The sequence shown here is derived from an EMBL/GenBank/DDBJ whole genome shotgun (WGS) entry which is preliminary data.</text>
</comment>
<evidence type="ECO:0000259" key="18">
    <source>
        <dbReference type="PROSITE" id="PS50076"/>
    </source>
</evidence>
<keyword evidence="5" id="KW-0444">Lipid biosynthesis</keyword>
<feature type="region of interest" description="Disordered" evidence="17">
    <location>
        <begin position="1233"/>
        <end position="1260"/>
    </location>
</feature>
<feature type="compositionally biased region" description="Low complexity" evidence="17">
    <location>
        <begin position="359"/>
        <end position="372"/>
    </location>
</feature>
<keyword evidence="20" id="KW-1185">Reference proteome</keyword>
<keyword evidence="6" id="KW-0150">Chloroplast</keyword>
<dbReference type="InterPro" id="IPR011990">
    <property type="entry name" value="TPR-like_helical_dom_sf"/>
</dbReference>
<evidence type="ECO:0000256" key="7">
    <source>
        <dbReference type="ARBA" id="ARBA00022640"/>
    </source>
</evidence>
<dbReference type="PRINTS" id="PR00625">
    <property type="entry name" value="JDOMAIN"/>
</dbReference>
<feature type="repeat" description="TPR" evidence="15">
    <location>
        <begin position="1038"/>
        <end position="1071"/>
    </location>
</feature>
<evidence type="ECO:0000256" key="10">
    <source>
        <dbReference type="ARBA" id="ARBA00022946"/>
    </source>
</evidence>